<dbReference type="InterPro" id="IPR027417">
    <property type="entry name" value="P-loop_NTPase"/>
</dbReference>
<gene>
    <name evidence="10" type="primary">spn-E</name>
    <name evidence="10" type="ORF">g.10213</name>
</gene>
<protein>
    <recommendedName>
        <fullName evidence="2">RNA helicase</fullName>
        <ecNumber evidence="2">3.6.4.13</ecNumber>
    </recommendedName>
</protein>
<dbReference type="PANTHER" id="PTHR18934:SF113">
    <property type="entry name" value="ATP-DEPENDENT RNA HELICASE TDRD9"/>
    <property type="match status" value="1"/>
</dbReference>
<keyword evidence="6" id="KW-0067">ATP-binding</keyword>
<feature type="domain" description="Helicase C-terminal" evidence="9">
    <location>
        <begin position="451"/>
        <end position="621"/>
    </location>
</feature>
<feature type="domain" description="Helicase ATP-binding" evidence="8">
    <location>
        <begin position="219"/>
        <end position="389"/>
    </location>
</feature>
<dbReference type="EC" id="3.6.4.13" evidence="2"/>
<dbReference type="GO" id="GO:0003724">
    <property type="term" value="F:RNA helicase activity"/>
    <property type="evidence" value="ECO:0007669"/>
    <property type="project" value="UniProtKB-EC"/>
</dbReference>
<dbReference type="Gene3D" id="3.40.50.300">
    <property type="entry name" value="P-loop containing nucleotide triphosphate hydrolases"/>
    <property type="match status" value="2"/>
</dbReference>
<evidence type="ECO:0000256" key="1">
    <source>
        <dbReference type="ARBA" id="ARBA00004496"/>
    </source>
</evidence>
<evidence type="ECO:0000259" key="8">
    <source>
        <dbReference type="PROSITE" id="PS51192"/>
    </source>
</evidence>
<dbReference type="GO" id="GO:0005524">
    <property type="term" value="F:ATP binding"/>
    <property type="evidence" value="ECO:0007669"/>
    <property type="project" value="UniProtKB-KW"/>
</dbReference>
<feature type="region of interest" description="Disordered" evidence="7">
    <location>
        <begin position="125"/>
        <end position="166"/>
    </location>
</feature>
<dbReference type="InterPro" id="IPR002464">
    <property type="entry name" value="DNA/RNA_helicase_DEAH_CS"/>
</dbReference>
<dbReference type="GO" id="GO:0016787">
    <property type="term" value="F:hydrolase activity"/>
    <property type="evidence" value="ECO:0007669"/>
    <property type="project" value="UniProtKB-KW"/>
</dbReference>
<keyword evidence="4" id="KW-0547">Nucleotide-binding</keyword>
<dbReference type="SMART" id="SM00487">
    <property type="entry name" value="DEXDc"/>
    <property type="match status" value="1"/>
</dbReference>
<accession>A0A6G1S5N1</accession>
<comment type="subcellular location">
    <subcellularLocation>
        <location evidence="1">Cytoplasm</location>
    </subcellularLocation>
</comment>
<dbReference type="EMBL" id="GGYP01001045">
    <property type="protein sequence ID" value="MDE45816.1"/>
    <property type="molecule type" value="Transcribed_RNA"/>
</dbReference>
<dbReference type="InterPro" id="IPR014001">
    <property type="entry name" value="Helicase_ATP-bd"/>
</dbReference>
<dbReference type="Gene3D" id="1.20.120.1080">
    <property type="match status" value="1"/>
</dbReference>
<dbReference type="SMART" id="SM00847">
    <property type="entry name" value="HA2"/>
    <property type="match status" value="1"/>
</dbReference>
<dbReference type="Pfam" id="PF00270">
    <property type="entry name" value="DEAD"/>
    <property type="match status" value="1"/>
</dbReference>
<evidence type="ECO:0000256" key="6">
    <source>
        <dbReference type="ARBA" id="ARBA00022840"/>
    </source>
</evidence>
<keyword evidence="5" id="KW-0378">Hydrolase</keyword>
<feature type="compositionally biased region" description="Polar residues" evidence="7">
    <location>
        <begin position="145"/>
        <end position="166"/>
    </location>
</feature>
<evidence type="ECO:0000256" key="5">
    <source>
        <dbReference type="ARBA" id="ARBA00022801"/>
    </source>
</evidence>
<evidence type="ECO:0000313" key="10">
    <source>
        <dbReference type="EMBL" id="MDE45816.1"/>
    </source>
</evidence>
<dbReference type="GO" id="GO:0003723">
    <property type="term" value="F:RNA binding"/>
    <property type="evidence" value="ECO:0007669"/>
    <property type="project" value="TreeGrafter"/>
</dbReference>
<evidence type="ECO:0000256" key="7">
    <source>
        <dbReference type="SAM" id="MobiDB-lite"/>
    </source>
</evidence>
<sequence length="1367" mass="155810">MSNYDTPQQIQDRKAVFARFARLQVIKEEQRRTRIQLNGPSTSSSVEHHYNTWRSDDAETEYRNKEMEYIIPYTEEFSSGPRKQPDEADATGSGNNADEIDDDSASTITEATVISNKDLVTQLSSLRNRRAKGRKFNGVPDDKTTPTTDSNGLSQPQRQPSAPSTCNEFELTSTIMPPTEISPSDSKPSVSVSEIKSRFFSDHRSNTSLPIYKQRKQIVDSINSYSVVIIEGATGCGKTTQVPTYILEDTILDRPLHTGAPLIYVTQPRRIAARSIAERVCAEHNWNLPSIVGYQVGLEKVIAPETVLVFCTAGVLLQKIIQEKSLKNYSHIIIDEAHERDSDTDLLMMMIRKLMFVEMPVFRLVIMSATMDIDKLKKYFTFKTSFGHKVETTPSYIHVGLSARSASNIQTVYLDTLRVSFGVCEQIPEFDIEQAELFEDCLRAAVKIIVEVVPRLDNYNEESKSTLVFLPGLAEISRLDRMIRVHEGSADFLDIIPLHSCLTVADQLKVFKPSRPGCRKVILATNIAESSITVQDVGFIVDFCLTKTLMKDTVTRFPTLKLLWATQDKCTQRSGRTGRCCPGKVFRMVPQAFFKQFREFAEPELLTAPLELSVLRVKNFQMGEIKGLFAIVMDPPPFNEIRTAVLELKQIGALAATYQGNLSDIDGDLTELGRVISALPIDVHLSKLIVIASLFDVLQDAIIVAACLSTNRSVVRYLYGNSLESYEIKLEWARGSDSDLFLSLDCYKEFKEYKENKQKHHAWLASWCSKNHFDERKLHDVDAMVKELTERLRNVNIYADDERPNQQRDVNMDTLMLKLAFCAAFYPNYFLTQSLDPERIKKELNGTFDPTRTVFMSGLPTSQVPIYKSQMIKEIRNCIDDEFDFIADCSRAYLVFDDDNSNRCPVGSERLKKAIEGDRYEVIQKSRTVPLAVYKALKLGETIDITIREYKDEVAVDRMNFYYRQKKQFASSIGSRLVPSCMKVLYSGQQADNSRLLDVDEKEYLEAYLKNPYIEVEFDEEQDDIDQHELFELETFESKQSEMCLNHEIYKPSYRRIKGPDSPIRMSFRSVLVKSTGFNVEVDSQSVNSVLLDPEYMEARRQMLVAATVTQSKSGRVMARDTTLMPNIRGFPTLMALLFAQYYRLIYNNELNCVAGAVFGIGWSSHGQQPLDRQYEIDLGFDIHINMDDIALINKARGMMSNLLKFTEVQNAGQPQLSLQDDLRKVLLTLMRRRRYPLIELDITPVHYRTAATAYMFTMDTHNMPEGILKEGDTRPFLPLMKYTRECPEGQLYERIRSNLEQLTKIGNDLEQVPQGGIKCFLCGNGQGHCFILGLNVEDHLRSEGHLKKLAEFEVFEAQFKSRQQQS</sequence>
<dbReference type="Pfam" id="PF04408">
    <property type="entry name" value="WHD_HA2"/>
    <property type="match status" value="1"/>
</dbReference>
<dbReference type="InterPro" id="IPR001650">
    <property type="entry name" value="Helicase_C-like"/>
</dbReference>
<dbReference type="SUPFAM" id="SSF52540">
    <property type="entry name" value="P-loop containing nucleoside triphosphate hydrolases"/>
    <property type="match status" value="1"/>
</dbReference>
<dbReference type="GO" id="GO:0005737">
    <property type="term" value="C:cytoplasm"/>
    <property type="evidence" value="ECO:0007669"/>
    <property type="project" value="UniProtKB-SubCell"/>
</dbReference>
<dbReference type="CDD" id="cd18791">
    <property type="entry name" value="SF2_C_RHA"/>
    <property type="match status" value="1"/>
</dbReference>
<dbReference type="SMART" id="SM00490">
    <property type="entry name" value="HELICc"/>
    <property type="match status" value="1"/>
</dbReference>
<dbReference type="PROSITE" id="PS00690">
    <property type="entry name" value="DEAH_ATP_HELICASE"/>
    <property type="match status" value="1"/>
</dbReference>
<dbReference type="PROSITE" id="PS51194">
    <property type="entry name" value="HELICASE_CTER"/>
    <property type="match status" value="1"/>
</dbReference>
<evidence type="ECO:0000256" key="3">
    <source>
        <dbReference type="ARBA" id="ARBA00022490"/>
    </source>
</evidence>
<feature type="region of interest" description="Disordered" evidence="7">
    <location>
        <begin position="74"/>
        <end position="103"/>
    </location>
</feature>
<evidence type="ECO:0000256" key="2">
    <source>
        <dbReference type="ARBA" id="ARBA00012552"/>
    </source>
</evidence>
<dbReference type="PROSITE" id="PS51192">
    <property type="entry name" value="HELICASE_ATP_BIND_1"/>
    <property type="match status" value="1"/>
</dbReference>
<dbReference type="InterPro" id="IPR048333">
    <property type="entry name" value="HA2_WH"/>
</dbReference>
<dbReference type="PANTHER" id="PTHR18934">
    <property type="entry name" value="ATP-DEPENDENT RNA HELICASE"/>
    <property type="match status" value="1"/>
</dbReference>
<dbReference type="CDD" id="cd17917">
    <property type="entry name" value="DEXHc_RHA-like"/>
    <property type="match status" value="1"/>
</dbReference>
<dbReference type="InterPro" id="IPR007502">
    <property type="entry name" value="Helicase-assoc_dom"/>
</dbReference>
<dbReference type="Pfam" id="PF00271">
    <property type="entry name" value="Helicase_C"/>
    <property type="match status" value="1"/>
</dbReference>
<organism evidence="10">
    <name type="scientific">Aceria tosichella</name>
    <name type="common">wheat curl mite</name>
    <dbReference type="NCBI Taxonomy" id="561515"/>
    <lineage>
        <taxon>Eukaryota</taxon>
        <taxon>Metazoa</taxon>
        <taxon>Ecdysozoa</taxon>
        <taxon>Arthropoda</taxon>
        <taxon>Chelicerata</taxon>
        <taxon>Arachnida</taxon>
        <taxon>Acari</taxon>
        <taxon>Acariformes</taxon>
        <taxon>Trombidiformes</taxon>
        <taxon>Prostigmata</taxon>
        <taxon>Eupodina</taxon>
        <taxon>Eriophyoidea</taxon>
        <taxon>Eriophyidae</taxon>
        <taxon>Eriophyinae</taxon>
        <taxon>Aceriini</taxon>
        <taxon>Aceria</taxon>
    </lineage>
</organism>
<proteinExistence type="predicted"/>
<dbReference type="InterPro" id="IPR011545">
    <property type="entry name" value="DEAD/DEAH_box_helicase_dom"/>
</dbReference>
<keyword evidence="3" id="KW-0963">Cytoplasm</keyword>
<evidence type="ECO:0000259" key="9">
    <source>
        <dbReference type="PROSITE" id="PS51194"/>
    </source>
</evidence>
<evidence type="ECO:0000256" key="4">
    <source>
        <dbReference type="ARBA" id="ARBA00022741"/>
    </source>
</evidence>
<keyword evidence="10" id="KW-0347">Helicase</keyword>
<name>A0A6G1S5N1_9ACAR</name>
<reference evidence="10" key="1">
    <citation type="submission" date="2018-10" db="EMBL/GenBank/DDBJ databases">
        <title>Transcriptome assembly of Aceria tosichella (Wheat curl mite) Type 2.</title>
        <authorList>
            <person name="Scully E.D."/>
            <person name="Geib S.M."/>
            <person name="Palmer N.A."/>
            <person name="Gupta A.K."/>
            <person name="Sarath G."/>
            <person name="Tatineni S."/>
        </authorList>
    </citation>
    <scope>NUCLEOTIDE SEQUENCE</scope>
    <source>
        <strain evidence="10">LincolnNE</strain>
    </source>
</reference>